<comment type="catalytic activity">
    <reaction evidence="8 9">
        <text>S-sulfanyl-L-cysteinyl-[protein] + uridine(34) in tRNA + AH2 + ATP = 2-thiouridine(34) in tRNA + L-cysteinyl-[protein] + A + AMP + diphosphate + H(+)</text>
        <dbReference type="Rhea" id="RHEA:47032"/>
        <dbReference type="Rhea" id="RHEA-COMP:10131"/>
        <dbReference type="Rhea" id="RHEA-COMP:11726"/>
        <dbReference type="Rhea" id="RHEA-COMP:11727"/>
        <dbReference type="Rhea" id="RHEA-COMP:11728"/>
        <dbReference type="ChEBI" id="CHEBI:13193"/>
        <dbReference type="ChEBI" id="CHEBI:15378"/>
        <dbReference type="ChEBI" id="CHEBI:17499"/>
        <dbReference type="ChEBI" id="CHEBI:29950"/>
        <dbReference type="ChEBI" id="CHEBI:30616"/>
        <dbReference type="ChEBI" id="CHEBI:33019"/>
        <dbReference type="ChEBI" id="CHEBI:61963"/>
        <dbReference type="ChEBI" id="CHEBI:65315"/>
        <dbReference type="ChEBI" id="CHEBI:87170"/>
        <dbReference type="ChEBI" id="CHEBI:456215"/>
        <dbReference type="EC" id="2.8.1.13"/>
    </reaction>
</comment>
<feature type="binding site" evidence="9">
    <location>
        <begin position="20"/>
        <end position="27"/>
    </location>
    <ligand>
        <name>ATP</name>
        <dbReference type="ChEBI" id="CHEBI:30616"/>
    </ligand>
</feature>
<keyword evidence="3 9" id="KW-0819">tRNA processing</keyword>
<evidence type="ECO:0000256" key="9">
    <source>
        <dbReference type="HAMAP-Rule" id="MF_00144"/>
    </source>
</evidence>
<evidence type="ECO:0000256" key="7">
    <source>
        <dbReference type="ARBA" id="ARBA00023157"/>
    </source>
</evidence>
<protein>
    <recommendedName>
        <fullName evidence="9">tRNA-specific 2-thiouridylase MnmA</fullName>
        <ecNumber evidence="9">2.8.1.13</ecNumber>
    </recommendedName>
</protein>
<evidence type="ECO:0000313" key="12">
    <source>
        <dbReference type="EMBL" id="PSB38046.1"/>
    </source>
</evidence>
<keyword evidence="4 9" id="KW-0547">Nucleotide-binding</keyword>
<dbReference type="Pfam" id="PF20258">
    <property type="entry name" value="tRNA_Me_trans_C"/>
    <property type="match status" value="1"/>
</dbReference>
<sequence length="375" mass="40267">MAEVLGRLGDWPGERRVAVGLSGGVDSSLTAALLVAAGWEVEGLTLWLMSGKGSCCAEGLVDAAGICDQLGVPHHVVDSRARFQEQIVDFLVEGYGEGLTPLPCSRCNRAVKFGPMLEWAEAERGIGRLATGHYARLRQGDPQDGRHQLLRGLDAHKDQSYFLYDLPQSVLGRLVFPLGELTKEATRAEAARLGLRTAAKPESQDLCLADHHGSMRAFLDAYLAPRQGEIVLADGTVLGQHDGIEHFTIGQRKGLGVAWSEPLHVVRLDGAMNRVVVAPRREATRLACVVGAINWVSITPPSAPIEVEVQVRYRSLPERALLTPLPETAADHAAGRPHRARLDFAEPQFSVAPGQAAVVYSGEVLLGGGLIQADA</sequence>
<reference evidence="12 13" key="1">
    <citation type="submission" date="2018-03" db="EMBL/GenBank/DDBJ databases">
        <title>The ancient ancestry and fast evolution of plastids.</title>
        <authorList>
            <person name="Moore K.R."/>
            <person name="Magnabosco C."/>
            <person name="Momper L."/>
            <person name="Gold D.A."/>
            <person name="Bosak T."/>
            <person name="Fournier G.P."/>
        </authorList>
    </citation>
    <scope>NUCLEOTIDE SEQUENCE [LARGE SCALE GENOMIC DNA]</scope>
    <source>
        <strain evidence="12 13">CCALA 015</strain>
    </source>
</reference>
<feature type="site" description="Interaction with tRNA" evidence="9">
    <location>
        <position position="355"/>
    </location>
</feature>
<dbReference type="InterPro" id="IPR004506">
    <property type="entry name" value="MnmA-like"/>
</dbReference>
<feature type="domain" description="tRNA-specific 2-thiouridylase MnmA-like C-terminal" evidence="10">
    <location>
        <begin position="288"/>
        <end position="371"/>
    </location>
</feature>
<evidence type="ECO:0000256" key="8">
    <source>
        <dbReference type="ARBA" id="ARBA00051542"/>
    </source>
</evidence>
<dbReference type="EMBL" id="PVWP01000004">
    <property type="protein sequence ID" value="PSB38046.1"/>
    <property type="molecule type" value="Genomic_DNA"/>
</dbReference>
<dbReference type="PANTHER" id="PTHR11933">
    <property type="entry name" value="TRNA 5-METHYLAMINOMETHYL-2-THIOURIDYLATE -METHYLTRANSFERASE"/>
    <property type="match status" value="1"/>
</dbReference>
<comment type="caution">
    <text evidence="9">Lacks conserved residue(s) required for the propagation of feature annotation.</text>
</comment>
<keyword evidence="7" id="KW-1015">Disulfide bond</keyword>
<comment type="similarity">
    <text evidence="9">Belongs to the MnmA/TRMU family.</text>
</comment>
<comment type="function">
    <text evidence="9">Catalyzes the 2-thiolation of uridine at the wobble position (U34) of tRNA, leading to the formation of s(2)U34.</text>
</comment>
<dbReference type="EC" id="2.8.1.13" evidence="9"/>
<name>A0ABX5F8P0_9CHRO</name>
<comment type="caution">
    <text evidence="12">The sequence shown here is derived from an EMBL/GenBank/DDBJ whole genome shotgun (WGS) entry which is preliminary data.</text>
</comment>
<dbReference type="Proteomes" id="UP000238218">
    <property type="component" value="Unassembled WGS sequence"/>
</dbReference>
<proteinExistence type="inferred from homology"/>
<gene>
    <name evidence="9" type="primary">mnmA</name>
    <name evidence="12" type="ORF">C7B81_07955</name>
</gene>
<keyword evidence="13" id="KW-1185">Reference proteome</keyword>
<evidence type="ECO:0000259" key="10">
    <source>
        <dbReference type="Pfam" id="PF20258"/>
    </source>
</evidence>
<evidence type="ECO:0000256" key="5">
    <source>
        <dbReference type="ARBA" id="ARBA00022840"/>
    </source>
</evidence>
<dbReference type="NCBIfam" id="TIGR00420">
    <property type="entry name" value="trmU"/>
    <property type="match status" value="1"/>
</dbReference>
<evidence type="ECO:0000256" key="6">
    <source>
        <dbReference type="ARBA" id="ARBA00022884"/>
    </source>
</evidence>
<comment type="subcellular location">
    <subcellularLocation>
        <location evidence="9">Cytoplasm</location>
    </subcellularLocation>
</comment>
<feature type="binding site" evidence="9">
    <location>
        <position position="46"/>
    </location>
    <ligand>
        <name>ATP</name>
        <dbReference type="ChEBI" id="CHEBI:30616"/>
    </ligand>
</feature>
<organism evidence="12 13">
    <name type="scientific">Aphanothece cf. minutissima CCALA 015</name>
    <dbReference type="NCBI Taxonomy" id="2107695"/>
    <lineage>
        <taxon>Bacteria</taxon>
        <taxon>Bacillati</taxon>
        <taxon>Cyanobacteriota</taxon>
        <taxon>Cyanophyceae</taxon>
        <taxon>Oscillatoriophycideae</taxon>
        <taxon>Chroococcales</taxon>
        <taxon>Aphanothecaceae</taxon>
        <taxon>Aphanothece</taxon>
    </lineage>
</organism>
<keyword evidence="9" id="KW-0963">Cytoplasm</keyword>
<keyword evidence="5 9" id="KW-0067">ATP-binding</keyword>
<feature type="region of interest" description="Interaction with tRNA" evidence="9">
    <location>
        <begin position="312"/>
        <end position="313"/>
    </location>
</feature>
<dbReference type="HAMAP" id="MF_00144">
    <property type="entry name" value="tRNA_thiouridyl_MnmA"/>
    <property type="match status" value="1"/>
</dbReference>
<evidence type="ECO:0000256" key="3">
    <source>
        <dbReference type="ARBA" id="ARBA00022694"/>
    </source>
</evidence>
<dbReference type="NCBIfam" id="NF001138">
    <property type="entry name" value="PRK00143.1"/>
    <property type="match status" value="1"/>
</dbReference>
<dbReference type="InterPro" id="IPR046885">
    <property type="entry name" value="MnmA-like_C"/>
</dbReference>
<dbReference type="Pfam" id="PF03054">
    <property type="entry name" value="tRNA_Me_trans"/>
    <property type="match status" value="1"/>
</dbReference>
<accession>A0ABX5F8P0</accession>
<feature type="site" description="Interaction with tRNA" evidence="9">
    <location>
        <position position="133"/>
    </location>
</feature>
<dbReference type="InterPro" id="IPR023382">
    <property type="entry name" value="MnmA-like_central_sf"/>
</dbReference>
<dbReference type="PANTHER" id="PTHR11933:SF5">
    <property type="entry name" value="MITOCHONDRIAL TRNA-SPECIFIC 2-THIOURIDYLASE 1"/>
    <property type="match status" value="1"/>
</dbReference>
<keyword evidence="2 9" id="KW-0808">Transferase</keyword>
<keyword evidence="1 9" id="KW-0820">tRNA-binding</keyword>
<feature type="domain" description="tRNA-specific 2-thiouridylase MnmA-like central" evidence="11">
    <location>
        <begin position="217"/>
        <end position="278"/>
    </location>
</feature>
<dbReference type="Pfam" id="PF20259">
    <property type="entry name" value="tRNA_Me_trans_M"/>
    <property type="match status" value="1"/>
</dbReference>
<dbReference type="InterPro" id="IPR046884">
    <property type="entry name" value="MnmA-like_central"/>
</dbReference>
<evidence type="ECO:0000313" key="13">
    <source>
        <dbReference type="Proteomes" id="UP000238218"/>
    </source>
</evidence>
<evidence type="ECO:0000256" key="1">
    <source>
        <dbReference type="ARBA" id="ARBA00022555"/>
    </source>
</evidence>
<dbReference type="Gene3D" id="2.30.30.280">
    <property type="entry name" value="Adenine nucleotide alpha hydrolases-like domains"/>
    <property type="match status" value="1"/>
</dbReference>
<evidence type="ECO:0000256" key="2">
    <source>
        <dbReference type="ARBA" id="ARBA00022679"/>
    </source>
</evidence>
<dbReference type="CDD" id="cd01998">
    <property type="entry name" value="MnmA_TRMU-like"/>
    <property type="match status" value="1"/>
</dbReference>
<evidence type="ECO:0000259" key="11">
    <source>
        <dbReference type="Pfam" id="PF20259"/>
    </source>
</evidence>
<dbReference type="Gene3D" id="3.40.50.620">
    <property type="entry name" value="HUPs"/>
    <property type="match status" value="1"/>
</dbReference>
<evidence type="ECO:0000256" key="4">
    <source>
        <dbReference type="ARBA" id="ARBA00022741"/>
    </source>
</evidence>
<feature type="binding site" evidence="9">
    <location>
        <position position="132"/>
    </location>
    <ligand>
        <name>ATP</name>
        <dbReference type="ChEBI" id="CHEBI:30616"/>
    </ligand>
</feature>
<feature type="region of interest" description="Interaction with tRNA" evidence="9">
    <location>
        <begin position="157"/>
        <end position="159"/>
    </location>
</feature>
<keyword evidence="6 9" id="KW-0694">RNA-binding</keyword>
<feature type="active site" description="Nucleophile" evidence="9">
    <location>
        <position position="107"/>
    </location>
</feature>
<dbReference type="InterPro" id="IPR014729">
    <property type="entry name" value="Rossmann-like_a/b/a_fold"/>
</dbReference>
<feature type="active site" description="Cysteine persulfide intermediate" evidence="9">
    <location>
        <position position="207"/>
    </location>
</feature>
<dbReference type="SUPFAM" id="SSF52402">
    <property type="entry name" value="Adenine nucleotide alpha hydrolases-like"/>
    <property type="match status" value="1"/>
</dbReference>
<dbReference type="Gene3D" id="2.40.30.10">
    <property type="entry name" value="Translation factors"/>
    <property type="match status" value="1"/>
</dbReference>